<reference evidence="2" key="1">
    <citation type="journal article" date="2019" name="Int. J. Syst. Evol. Microbiol.">
        <title>The Global Catalogue of Microorganisms (GCM) 10K type strain sequencing project: providing services to taxonomists for standard genome sequencing and annotation.</title>
        <authorList>
            <consortium name="The Broad Institute Genomics Platform"/>
            <consortium name="The Broad Institute Genome Sequencing Center for Infectious Disease"/>
            <person name="Wu L."/>
            <person name="Ma J."/>
        </authorList>
    </citation>
    <scope>NUCLEOTIDE SEQUENCE [LARGE SCALE GENOMIC DNA]</scope>
    <source>
        <strain evidence="2">CECT 7706</strain>
    </source>
</reference>
<evidence type="ECO:0000313" key="1">
    <source>
        <dbReference type="EMBL" id="MDN3689332.1"/>
    </source>
</evidence>
<comment type="caution">
    <text evidence="1">The sequence shown here is derived from an EMBL/GenBank/DDBJ whole genome shotgun (WGS) entry which is preliminary data.</text>
</comment>
<accession>A0ABT8CB15</accession>
<evidence type="ECO:0000313" key="2">
    <source>
        <dbReference type="Proteomes" id="UP001236663"/>
    </source>
</evidence>
<keyword evidence="2" id="KW-1185">Reference proteome</keyword>
<organism evidence="1 2">
    <name type="scientific">Cyclobacterium jeungdonense</name>
    <dbReference type="NCBI Taxonomy" id="708087"/>
    <lineage>
        <taxon>Bacteria</taxon>
        <taxon>Pseudomonadati</taxon>
        <taxon>Bacteroidota</taxon>
        <taxon>Cytophagia</taxon>
        <taxon>Cytophagales</taxon>
        <taxon>Cyclobacteriaceae</taxon>
        <taxon>Cyclobacterium</taxon>
    </lineage>
</organism>
<proteinExistence type="predicted"/>
<name>A0ABT8CB15_9BACT</name>
<sequence>MLSFKDPKGAHFQWGKFGSRQPAGKGVFLIHETYQLQAMVGPFSEVALDLVEFSPDTVIFHSPPKGFLGSEMISEGLITFALIKSPYWHRLLFELREVVYMEWIPEIETADRICSEQVFPLSENGAKSIELHADGKVKIRNA</sequence>
<dbReference type="RefSeq" id="WP_163386234.1">
    <property type="nucleotide sequence ID" value="NZ_JAUFQS010000026.1"/>
</dbReference>
<dbReference type="EMBL" id="JAUFQS010000026">
    <property type="protein sequence ID" value="MDN3689332.1"/>
    <property type="molecule type" value="Genomic_DNA"/>
</dbReference>
<dbReference type="Proteomes" id="UP001236663">
    <property type="component" value="Unassembled WGS sequence"/>
</dbReference>
<gene>
    <name evidence="1" type="ORF">QWZ15_15975</name>
</gene>
<protein>
    <submittedName>
        <fullName evidence="1">Uncharacterized protein</fullName>
    </submittedName>
</protein>